<feature type="site" description="Transition state stabilizer" evidence="14">
    <location>
        <position position="67"/>
    </location>
</feature>
<dbReference type="OrthoDB" id="2113341at2759"/>
<keyword evidence="19" id="KW-1185">Reference proteome</keyword>
<evidence type="ECO:0000259" key="17">
    <source>
        <dbReference type="PROSITE" id="PS50873"/>
    </source>
</evidence>
<dbReference type="Pfam" id="PF06108">
    <property type="entry name" value="DUF952"/>
    <property type="match status" value="1"/>
</dbReference>
<feature type="binding site" evidence="13">
    <location>
        <position position="81"/>
    </location>
    <ligand>
        <name>Ca(2+)</name>
        <dbReference type="ChEBI" id="CHEBI:29108"/>
        <label>1</label>
    </ligand>
</feature>
<feature type="binding site" evidence="12">
    <location>
        <position position="143"/>
    </location>
    <ligand>
        <name>substrate</name>
    </ligand>
</feature>
<dbReference type="CDD" id="cd00693">
    <property type="entry name" value="secretory_peroxidase"/>
    <property type="match status" value="1"/>
</dbReference>
<organism evidence="18 19">
    <name type="scientific">Panicum miliaceum</name>
    <name type="common">Proso millet</name>
    <name type="synonym">Broomcorn millet</name>
    <dbReference type="NCBI Taxonomy" id="4540"/>
    <lineage>
        <taxon>Eukaryota</taxon>
        <taxon>Viridiplantae</taxon>
        <taxon>Streptophyta</taxon>
        <taxon>Embryophyta</taxon>
        <taxon>Tracheophyta</taxon>
        <taxon>Spermatophyta</taxon>
        <taxon>Magnoliopsida</taxon>
        <taxon>Liliopsida</taxon>
        <taxon>Poales</taxon>
        <taxon>Poaceae</taxon>
        <taxon>PACMAD clade</taxon>
        <taxon>Panicoideae</taxon>
        <taxon>Panicodae</taxon>
        <taxon>Paniceae</taxon>
        <taxon>Panicinae</taxon>
        <taxon>Panicum</taxon>
        <taxon>Panicum sect. Panicum</taxon>
    </lineage>
</organism>
<comment type="caution">
    <text evidence="18">The sequence shown here is derived from an EMBL/GenBank/DDBJ whole genome shotgun (WGS) entry which is preliminary data.</text>
</comment>
<evidence type="ECO:0000256" key="15">
    <source>
        <dbReference type="PIRSR" id="PIRSR600823-5"/>
    </source>
</evidence>
<dbReference type="EC" id="1.11.1.7" evidence="16"/>
<comment type="function">
    <text evidence="16">Removal of H(2)O(2), oxidation of toxic reductants, biosynthesis and degradation of lignin, suberization, auxin catabolism, response to environmental stresses such as wounding, pathogen attack and oxidative stress.</text>
</comment>
<dbReference type="InterPro" id="IPR010255">
    <property type="entry name" value="Haem_peroxidase_sf"/>
</dbReference>
<evidence type="ECO:0000256" key="2">
    <source>
        <dbReference type="ARBA" id="ARBA00004613"/>
    </source>
</evidence>
<dbReference type="Gene3D" id="1.10.520.10">
    <property type="match status" value="1"/>
</dbReference>
<dbReference type="SUPFAM" id="SSF48113">
    <property type="entry name" value="Heme-dependent peroxidases"/>
    <property type="match status" value="1"/>
</dbReference>
<dbReference type="InterPro" id="IPR002016">
    <property type="entry name" value="Haem_peroxidase"/>
</dbReference>
<feature type="binding site" evidence="13">
    <location>
        <position position="93"/>
    </location>
    <ligand>
        <name>Ca(2+)</name>
        <dbReference type="ChEBI" id="CHEBI:29108"/>
        <label>1</label>
    </ligand>
</feature>
<dbReference type="Proteomes" id="UP000275267">
    <property type="component" value="Unassembled WGS sequence"/>
</dbReference>
<evidence type="ECO:0000313" key="18">
    <source>
        <dbReference type="EMBL" id="RLN39385.1"/>
    </source>
</evidence>
<keyword evidence="4 16" id="KW-0349">Heme</keyword>
<dbReference type="GO" id="GO:0006979">
    <property type="term" value="P:response to oxidative stress"/>
    <property type="evidence" value="ECO:0007669"/>
    <property type="project" value="UniProtKB-UniRule"/>
</dbReference>
<dbReference type="GO" id="GO:0005576">
    <property type="term" value="C:extracellular region"/>
    <property type="evidence" value="ECO:0007669"/>
    <property type="project" value="UniProtKB-SubCell"/>
</dbReference>
<comment type="cofactor">
    <cofactor evidence="13 16">
        <name>Ca(2+)</name>
        <dbReference type="ChEBI" id="CHEBI:29108"/>
    </cofactor>
    <text evidence="13 16">Binds 2 calcium ions per subunit.</text>
</comment>
<sequence length="362" mass="40046">MAVRVLPPPVLLLALLLALLVASVVHGDGKLRVGFYKDSCPDAEAIVRRIVAKAVRKDPTANAPLLRLHFHDCFVRGCEGSVLLNSTKGSTAEKDAKPNHTLDAFDDIKAALEKECPGKVSCADILAIAARDAVSLEAVKNLPDSFDGIRKLIKRFASKNLSLKDLAVLSGVKKWYFQGVSFLLSESAHAIGKSHCPSMAKRLRNFTAHHDSDPTLDRAYADRLRRWCRSPRDRTTELEMVPGSSETFDAAYYGLVAKRRGLFHPLARTEDCLILEPGEVKMTLKNFFLGRKDLYLLQIDTSKLADGIIYEESDDNKYFPHFYGPGRSFVPLKLDAVVKADKIELENDGFTCSLLDGSNLPC</sequence>
<feature type="binding site" description="axial binding residue" evidence="13">
    <location>
        <position position="189"/>
    </location>
    <ligand>
        <name>heme b</name>
        <dbReference type="ChEBI" id="CHEBI:60344"/>
    </ligand>
    <ligandPart>
        <name>Fe</name>
        <dbReference type="ChEBI" id="CHEBI:18248"/>
    </ligandPart>
</feature>
<dbReference type="PROSITE" id="PS50873">
    <property type="entry name" value="PEROXIDASE_4"/>
    <property type="match status" value="1"/>
</dbReference>
<dbReference type="Gene3D" id="3.20.170.20">
    <property type="entry name" value="Protein of unknown function DUF952"/>
    <property type="match status" value="1"/>
</dbReference>
<keyword evidence="7 16" id="KW-0560">Oxidoreductase</keyword>
<evidence type="ECO:0000256" key="9">
    <source>
        <dbReference type="ARBA" id="ARBA00023157"/>
    </source>
</evidence>
<comment type="cofactor">
    <cofactor evidence="13 16">
        <name>heme b</name>
        <dbReference type="ChEBI" id="CHEBI:60344"/>
    </cofactor>
    <text evidence="13 16">Binds 1 heme b (iron(II)-protoporphyrin IX) group per subunit.</text>
</comment>
<name>A0A3L6TIW3_PANMI</name>
<dbReference type="GO" id="GO:0020037">
    <property type="term" value="F:heme binding"/>
    <property type="evidence" value="ECO:0007669"/>
    <property type="project" value="UniProtKB-UniRule"/>
</dbReference>
<keyword evidence="10 16" id="KW-0376">Hydrogen peroxide</keyword>
<evidence type="ECO:0000256" key="3">
    <source>
        <dbReference type="ARBA" id="ARBA00022559"/>
    </source>
</evidence>
<keyword evidence="16" id="KW-0732">Signal</keyword>
<feature type="disulfide bond" evidence="15">
    <location>
        <begin position="73"/>
        <end position="78"/>
    </location>
</feature>
<comment type="subcellular location">
    <subcellularLocation>
        <location evidence="2 16">Secreted</location>
    </subcellularLocation>
</comment>
<dbReference type="SUPFAM" id="SSF56399">
    <property type="entry name" value="ADP-ribosylation"/>
    <property type="match status" value="1"/>
</dbReference>
<keyword evidence="16" id="KW-0964">Secreted</keyword>
<evidence type="ECO:0000256" key="4">
    <source>
        <dbReference type="ARBA" id="ARBA00022617"/>
    </source>
</evidence>
<evidence type="ECO:0000256" key="5">
    <source>
        <dbReference type="ARBA" id="ARBA00022723"/>
    </source>
</evidence>
<evidence type="ECO:0000256" key="6">
    <source>
        <dbReference type="ARBA" id="ARBA00022837"/>
    </source>
</evidence>
<feature type="chain" id="PRO_5017854178" description="Peroxidase" evidence="16">
    <location>
        <begin position="28"/>
        <end position="362"/>
    </location>
</feature>
<dbReference type="GO" id="GO:0140825">
    <property type="term" value="F:lactoperoxidase activity"/>
    <property type="evidence" value="ECO:0007669"/>
    <property type="project" value="UniProtKB-EC"/>
</dbReference>
<keyword evidence="9 15" id="KW-1015">Disulfide bond</keyword>
<feature type="binding site" evidence="13">
    <location>
        <position position="75"/>
    </location>
    <ligand>
        <name>Ca(2+)</name>
        <dbReference type="ChEBI" id="CHEBI:29108"/>
        <label>1</label>
    </ligand>
</feature>
<comment type="catalytic activity">
    <reaction evidence="1 16">
        <text>2 a phenolic donor + H2O2 = 2 a phenolic radical donor + 2 H2O</text>
        <dbReference type="Rhea" id="RHEA:56136"/>
        <dbReference type="ChEBI" id="CHEBI:15377"/>
        <dbReference type="ChEBI" id="CHEBI:16240"/>
        <dbReference type="ChEBI" id="CHEBI:139520"/>
        <dbReference type="ChEBI" id="CHEBI:139521"/>
        <dbReference type="EC" id="1.11.1.7"/>
    </reaction>
</comment>
<protein>
    <recommendedName>
        <fullName evidence="16">Peroxidase</fullName>
        <ecNumber evidence="16">1.11.1.7</ecNumber>
    </recommendedName>
</protein>
<dbReference type="GO" id="GO:0042744">
    <property type="term" value="P:hydrogen peroxide catabolic process"/>
    <property type="evidence" value="ECO:0007669"/>
    <property type="project" value="UniProtKB-KW"/>
</dbReference>
<feature type="disulfide bond" evidence="15">
    <location>
        <begin position="196"/>
        <end position="228"/>
    </location>
</feature>
<comment type="similarity">
    <text evidence="16">Belongs to the peroxidase family. Classical plant (class III) peroxidase subfamily.</text>
</comment>
<dbReference type="Gene3D" id="1.10.420.10">
    <property type="entry name" value="Peroxidase, domain 2"/>
    <property type="match status" value="1"/>
</dbReference>
<dbReference type="EMBL" id="PQIB02000001">
    <property type="protein sequence ID" value="RLN39385.1"/>
    <property type="molecule type" value="Genomic_DNA"/>
</dbReference>
<keyword evidence="3 16" id="KW-0575">Peroxidase</keyword>
<evidence type="ECO:0000256" key="13">
    <source>
        <dbReference type="PIRSR" id="PIRSR600823-3"/>
    </source>
</evidence>
<evidence type="ECO:0000256" key="16">
    <source>
        <dbReference type="RuleBase" id="RU362060"/>
    </source>
</evidence>
<dbReference type="AlphaFoldDB" id="A0A3L6TIW3"/>
<dbReference type="PRINTS" id="PR00458">
    <property type="entry name" value="PEROXIDASE"/>
</dbReference>
<dbReference type="Pfam" id="PF00141">
    <property type="entry name" value="peroxidase"/>
    <property type="match status" value="2"/>
</dbReference>
<feature type="binding site" evidence="13">
    <location>
        <position position="77"/>
    </location>
    <ligand>
        <name>Ca(2+)</name>
        <dbReference type="ChEBI" id="CHEBI:29108"/>
        <label>1</label>
    </ligand>
</feature>
<evidence type="ECO:0000256" key="10">
    <source>
        <dbReference type="ARBA" id="ARBA00023324"/>
    </source>
</evidence>
<dbReference type="InterPro" id="IPR009297">
    <property type="entry name" value="DUF952"/>
</dbReference>
<dbReference type="GO" id="GO:0046872">
    <property type="term" value="F:metal ion binding"/>
    <property type="evidence" value="ECO:0007669"/>
    <property type="project" value="UniProtKB-UniRule"/>
</dbReference>
<keyword evidence="6 13" id="KW-0106">Calcium</keyword>
<evidence type="ECO:0000256" key="8">
    <source>
        <dbReference type="ARBA" id="ARBA00023004"/>
    </source>
</evidence>
<feature type="disulfide bond" evidence="15">
    <location>
        <begin position="40"/>
        <end position="116"/>
    </location>
</feature>
<evidence type="ECO:0000256" key="12">
    <source>
        <dbReference type="PIRSR" id="PIRSR600823-2"/>
    </source>
</evidence>
<reference evidence="19" key="1">
    <citation type="journal article" date="2019" name="Nat. Commun.">
        <title>The genome of broomcorn millet.</title>
        <authorList>
            <person name="Zou C."/>
            <person name="Miki D."/>
            <person name="Li D."/>
            <person name="Tang Q."/>
            <person name="Xiao L."/>
            <person name="Rajput S."/>
            <person name="Deng P."/>
            <person name="Jia W."/>
            <person name="Huang R."/>
            <person name="Zhang M."/>
            <person name="Sun Y."/>
            <person name="Hu J."/>
            <person name="Fu X."/>
            <person name="Schnable P.S."/>
            <person name="Li F."/>
            <person name="Zhang H."/>
            <person name="Feng B."/>
            <person name="Zhu X."/>
            <person name="Liu R."/>
            <person name="Schnable J.C."/>
            <person name="Zhu J.-K."/>
            <person name="Zhang H."/>
        </authorList>
    </citation>
    <scope>NUCLEOTIDE SEQUENCE [LARGE SCALE GENOMIC DNA]</scope>
</reference>
<dbReference type="InterPro" id="IPR033905">
    <property type="entry name" value="Secretory_peroxidase"/>
</dbReference>
<gene>
    <name evidence="18" type="ORF">C2845_PM01G36780</name>
</gene>
<feature type="active site" description="Proton acceptor" evidence="11">
    <location>
        <position position="71"/>
    </location>
</feature>
<evidence type="ECO:0000256" key="11">
    <source>
        <dbReference type="PIRSR" id="PIRSR600823-1"/>
    </source>
</evidence>
<evidence type="ECO:0000256" key="14">
    <source>
        <dbReference type="PIRSR" id="PIRSR600823-4"/>
    </source>
</evidence>
<accession>A0A3L6TIW3</accession>
<keyword evidence="5 13" id="KW-0479">Metal-binding</keyword>
<proteinExistence type="inferred from homology"/>
<evidence type="ECO:0000256" key="7">
    <source>
        <dbReference type="ARBA" id="ARBA00023002"/>
    </source>
</evidence>
<dbReference type="PANTHER" id="PTHR31235">
    <property type="entry name" value="PEROXIDASE 25-RELATED"/>
    <property type="match status" value="1"/>
</dbReference>
<feature type="binding site" evidence="13">
    <location>
        <position position="72"/>
    </location>
    <ligand>
        <name>Ca(2+)</name>
        <dbReference type="ChEBI" id="CHEBI:29108"/>
        <label>1</label>
    </ligand>
</feature>
<feature type="binding site" evidence="13">
    <location>
        <position position="249"/>
    </location>
    <ligand>
        <name>Ca(2+)</name>
        <dbReference type="ChEBI" id="CHEBI:29108"/>
        <label>2</label>
    </ligand>
</feature>
<dbReference type="InterPro" id="IPR000823">
    <property type="entry name" value="Peroxidase_pln"/>
</dbReference>
<feature type="signal peptide" evidence="16">
    <location>
        <begin position="1"/>
        <end position="27"/>
    </location>
</feature>
<evidence type="ECO:0000256" key="1">
    <source>
        <dbReference type="ARBA" id="ARBA00000189"/>
    </source>
</evidence>
<dbReference type="PRINTS" id="PR00461">
    <property type="entry name" value="PLPEROXIDASE"/>
</dbReference>
<feature type="domain" description="Plant heme peroxidase family profile" evidence="17">
    <location>
        <begin position="30"/>
        <end position="263"/>
    </location>
</feature>
<dbReference type="STRING" id="4540.A0A3L6TIW3"/>
<evidence type="ECO:0000313" key="19">
    <source>
        <dbReference type="Proteomes" id="UP000275267"/>
    </source>
</evidence>
<keyword evidence="8 13" id="KW-0408">Iron</keyword>